<dbReference type="Proteomes" id="UP000014969">
    <property type="component" value="Unassembled WGS sequence"/>
</dbReference>
<keyword evidence="1" id="KW-0812">Transmembrane</keyword>
<name>A0A829HN85_9MYCO</name>
<evidence type="ECO:0000259" key="2">
    <source>
        <dbReference type="Pfam" id="PF19053"/>
    </source>
</evidence>
<protein>
    <recommendedName>
        <fullName evidence="2">EccD-like transmembrane domain-containing protein</fullName>
    </recommendedName>
</protein>
<dbReference type="Pfam" id="PF19053">
    <property type="entry name" value="EccD"/>
    <property type="match status" value="1"/>
</dbReference>
<feature type="transmembrane region" description="Helical" evidence="1">
    <location>
        <begin position="405"/>
        <end position="422"/>
    </location>
</feature>
<feature type="transmembrane region" description="Helical" evidence="1">
    <location>
        <begin position="428"/>
        <end position="445"/>
    </location>
</feature>
<evidence type="ECO:0000313" key="3">
    <source>
        <dbReference type="EMBL" id="EPQ21001.1"/>
    </source>
</evidence>
<dbReference type="RefSeq" id="WP_020724490.1">
    <property type="nucleotide sequence ID" value="NZ_ATFQ01000040.1"/>
</dbReference>
<feature type="transmembrane region" description="Helical" evidence="1">
    <location>
        <begin position="352"/>
        <end position="374"/>
    </location>
</feature>
<dbReference type="AlphaFoldDB" id="A0A829HN85"/>
<dbReference type="EMBL" id="ATFQ01000040">
    <property type="protein sequence ID" value="EPQ21001.1"/>
    <property type="molecule type" value="Genomic_DNA"/>
</dbReference>
<gene>
    <name evidence="3" type="ORF">J108_23605</name>
</gene>
<proteinExistence type="predicted"/>
<evidence type="ECO:0000256" key="1">
    <source>
        <dbReference type="SAM" id="Phobius"/>
    </source>
</evidence>
<keyword evidence="1" id="KW-1133">Transmembrane helix</keyword>
<feature type="transmembrane region" description="Helical" evidence="1">
    <location>
        <begin position="224"/>
        <end position="245"/>
    </location>
</feature>
<dbReference type="InterPro" id="IPR044049">
    <property type="entry name" value="EccD_transm"/>
</dbReference>
<organism evidence="3 4">
    <name type="scientific">Mycobacteroides abscessus subsp. bolletii CRM-0020</name>
    <dbReference type="NCBI Taxonomy" id="1306401"/>
    <lineage>
        <taxon>Bacteria</taxon>
        <taxon>Bacillati</taxon>
        <taxon>Actinomycetota</taxon>
        <taxon>Actinomycetes</taxon>
        <taxon>Mycobacteriales</taxon>
        <taxon>Mycobacteriaceae</taxon>
        <taxon>Mycobacteroides</taxon>
        <taxon>Mycobacteroides abscessus</taxon>
    </lineage>
</organism>
<feature type="transmembrane region" description="Helical" evidence="1">
    <location>
        <begin position="380"/>
        <end position="398"/>
    </location>
</feature>
<feature type="transmembrane region" description="Helical" evidence="1">
    <location>
        <begin position="197"/>
        <end position="218"/>
    </location>
</feature>
<feature type="transmembrane region" description="Helical" evidence="1">
    <location>
        <begin position="250"/>
        <end position="271"/>
    </location>
</feature>
<feature type="transmembrane region" description="Helical" evidence="1">
    <location>
        <begin position="140"/>
        <end position="162"/>
    </location>
</feature>
<accession>A0A829HN85</accession>
<feature type="transmembrane region" description="Helical" evidence="1">
    <location>
        <begin position="168"/>
        <end position="190"/>
    </location>
</feature>
<feature type="transmembrane region" description="Helical" evidence="1">
    <location>
        <begin position="466"/>
        <end position="485"/>
    </location>
</feature>
<keyword evidence="1" id="KW-0472">Membrane</keyword>
<evidence type="ECO:0000313" key="4">
    <source>
        <dbReference type="Proteomes" id="UP000014969"/>
    </source>
</evidence>
<feature type="domain" description="EccD-like transmembrane" evidence="2">
    <location>
        <begin position="141"/>
        <end position="479"/>
    </location>
</feature>
<dbReference type="Gene3D" id="3.10.20.90">
    <property type="entry name" value="Phosphatidylinositol 3-kinase Catalytic Subunit, Chain A, domain 1"/>
    <property type="match status" value="1"/>
</dbReference>
<sequence length="499" mass="52470">MTTPTLAGGAVAPKAHTCKVRILVGKKTSIDLTIDAAAPSGIVATHVAVDFLAKYLPETGAPDRVPDDKHRGYLFQTTEGVVRTLDPEKSLTEEQIYDGETLRLEAAPAAEEFKAFWEQVSTAVKEFSRKHFPPARLKDLRAMLAAATSVSAALCLVLLLGFCAPLRGSWVGLAVSGGTVAGLALAWVLAVRRDNGLVAAAVLPLLLIAASVSAAYAVASQSPLHGPSIAAASFVALLVSALGVLRGRAVIAYTAIGTSALFIGLSEVLAVDSLLPVDMGLCLAVSAIVIIVWRVELISQWLAAVPLNKFPSGTNEYLFPTTPGTVDGKLSEDLGIVSSADIQTRTIRTNELIAGMLAGCGIATAALIAVIGWVHPLDTAWVLYGAAIPVILILRMFHFAARLHLGLLLFGGIGAALVYLASLSATRGLLFGAIAAAIVTALLALGPKMIPTRKDSQNPTVRLMRAVFEGVLIFAVLLWPAWLLSYGPFIYHHGWQGVQ</sequence>
<feature type="transmembrane region" description="Helical" evidence="1">
    <location>
        <begin position="277"/>
        <end position="295"/>
    </location>
</feature>
<reference evidence="3 4" key="1">
    <citation type="journal article" date="2013" name="Genome Announc.">
        <title>Genome Sequence of an Epidemic Isolate of Mycobacterium abscessus subsp. bolletii from Rio de Janeiro, Brazil.</title>
        <authorList>
            <person name="Davidson R.M."/>
            <person name="Reynolds P.R."/>
            <person name="Farias-Hesson E."/>
            <person name="Duarte R.S."/>
            <person name="Jackson M."/>
            <person name="Strong M."/>
        </authorList>
    </citation>
    <scope>NUCLEOTIDE SEQUENCE [LARGE SCALE GENOMIC DNA]</scope>
    <source>
        <strain evidence="3 4">CRM-0020</strain>
    </source>
</reference>
<comment type="caution">
    <text evidence="3">The sequence shown here is derived from an EMBL/GenBank/DDBJ whole genome shotgun (WGS) entry which is preliminary data.</text>
</comment>